<dbReference type="AlphaFoldDB" id="A0A7T0BTX1"/>
<dbReference type="SUPFAM" id="SSF52540">
    <property type="entry name" value="P-loop containing nucleoside triphosphate hydrolases"/>
    <property type="match status" value="1"/>
</dbReference>
<dbReference type="PANTHER" id="PTHR32071">
    <property type="entry name" value="TRANSCRIPTIONAL REGULATORY PROTEIN"/>
    <property type="match status" value="1"/>
</dbReference>
<dbReference type="Gene3D" id="3.40.50.300">
    <property type="entry name" value="P-loop containing nucleotide triphosphate hydrolases"/>
    <property type="match status" value="1"/>
</dbReference>
<dbReference type="InterPro" id="IPR009057">
    <property type="entry name" value="Homeodomain-like_sf"/>
</dbReference>
<dbReference type="Proteomes" id="UP000594688">
    <property type="component" value="Chromosome"/>
</dbReference>
<dbReference type="SUPFAM" id="SSF55781">
    <property type="entry name" value="GAF domain-like"/>
    <property type="match status" value="1"/>
</dbReference>
<evidence type="ECO:0000256" key="5">
    <source>
        <dbReference type="ARBA" id="ARBA00023163"/>
    </source>
</evidence>
<evidence type="ECO:0000256" key="4">
    <source>
        <dbReference type="ARBA" id="ARBA00023125"/>
    </source>
</evidence>
<evidence type="ECO:0000313" key="7">
    <source>
        <dbReference type="EMBL" id="QPJ60914.1"/>
    </source>
</evidence>
<dbReference type="EMBL" id="CP048685">
    <property type="protein sequence ID" value="QPJ60914.1"/>
    <property type="molecule type" value="Genomic_DNA"/>
</dbReference>
<dbReference type="SMART" id="SM00382">
    <property type="entry name" value="AAA"/>
    <property type="match status" value="1"/>
</dbReference>
<dbReference type="InterPro" id="IPR002197">
    <property type="entry name" value="HTH_Fis"/>
</dbReference>
<evidence type="ECO:0000256" key="2">
    <source>
        <dbReference type="ARBA" id="ARBA00022840"/>
    </source>
</evidence>
<dbReference type="InterPro" id="IPR027417">
    <property type="entry name" value="P-loop_NTPase"/>
</dbReference>
<dbReference type="PROSITE" id="PS50045">
    <property type="entry name" value="SIGMA54_INTERACT_4"/>
    <property type="match status" value="1"/>
</dbReference>
<dbReference type="InterPro" id="IPR025662">
    <property type="entry name" value="Sigma_54_int_dom_ATP-bd_1"/>
</dbReference>
<dbReference type="GO" id="GO:0005524">
    <property type="term" value="F:ATP binding"/>
    <property type="evidence" value="ECO:0007669"/>
    <property type="project" value="UniProtKB-KW"/>
</dbReference>
<reference evidence="7 8" key="1">
    <citation type="submission" date="2020-02" db="EMBL/GenBank/DDBJ databases">
        <title>Genomic and physiological characterization of two novel Nitrospinaceae genera.</title>
        <authorList>
            <person name="Mueller A.J."/>
            <person name="Jung M.-Y."/>
            <person name="Strachan C.R."/>
            <person name="Herbold C.W."/>
            <person name="Kirkegaard R.H."/>
            <person name="Daims H."/>
        </authorList>
    </citation>
    <scope>NUCLEOTIDE SEQUENCE [LARGE SCALE GENOMIC DNA]</scope>
    <source>
        <strain evidence="7">EB</strain>
    </source>
</reference>
<dbReference type="InterPro" id="IPR003593">
    <property type="entry name" value="AAA+_ATPase"/>
</dbReference>
<evidence type="ECO:0000256" key="3">
    <source>
        <dbReference type="ARBA" id="ARBA00023015"/>
    </source>
</evidence>
<dbReference type="InterPro" id="IPR058031">
    <property type="entry name" value="AAA_lid_NorR"/>
</dbReference>
<protein>
    <submittedName>
        <fullName evidence="7">GAF domain-containing protein</fullName>
    </submittedName>
</protein>
<dbReference type="PROSITE" id="PS00675">
    <property type="entry name" value="SIGMA54_INTERACT_1"/>
    <property type="match status" value="1"/>
</dbReference>
<evidence type="ECO:0000313" key="8">
    <source>
        <dbReference type="Proteomes" id="UP000594688"/>
    </source>
</evidence>
<keyword evidence="3" id="KW-0805">Transcription regulation</keyword>
<keyword evidence="1" id="KW-0547">Nucleotide-binding</keyword>
<dbReference type="InterPro" id="IPR003018">
    <property type="entry name" value="GAF"/>
</dbReference>
<dbReference type="Gene3D" id="1.10.8.60">
    <property type="match status" value="1"/>
</dbReference>
<sequence length="495" mass="55122">MKQLKRFPNIQTLRNLSSMFKSTHRGKDKFFQVLLELAVQTVGARNAAILMVDEKSGALSFYLASGDKSIELKEVDIPPGQGIAGAVVESGEPVVSNDVSTDKRWFSLASEKTNTDVRAIVCQPIFLDDKVIGAVELLDKEDGTKFDDDDVETLGHFANILSMAFGVIRGKDQLKNHFDKLQEEYRQRYTIVGESGVLRQCIYQAQRVSNSKASVLISGESGTGKELFAHLIHDRSPRQSKPFISISCGALPASILERELFGHEKGAFTGADSRKIGLFEAADGGTLFLDEIGEMPLDMQVKLLRVLQEESFLRLGGTQPIQVDVRLISATNRDLDKMVQEGTFRQDLFYRINVINLSLPPLRERPEDIPDLVHYFIRKHNPPGQPKPKLAKGLLSHLKGYSWPGNIRHLENAVERAIVFQDSGELTVDSFPFESSDSQIEINVGASLKEASDAFRKSFITNTLKSTAGNRTKAAKILDVQRSYLSRLIKELEID</sequence>
<dbReference type="GO" id="GO:0043565">
    <property type="term" value="F:sequence-specific DNA binding"/>
    <property type="evidence" value="ECO:0007669"/>
    <property type="project" value="InterPro"/>
</dbReference>
<evidence type="ECO:0000259" key="6">
    <source>
        <dbReference type="PROSITE" id="PS50045"/>
    </source>
</evidence>
<evidence type="ECO:0000256" key="1">
    <source>
        <dbReference type="ARBA" id="ARBA00022741"/>
    </source>
</evidence>
<dbReference type="Gene3D" id="3.30.450.40">
    <property type="match status" value="1"/>
</dbReference>
<keyword evidence="2" id="KW-0067">ATP-binding</keyword>
<gene>
    <name evidence="7" type="ORF">G3M70_03020</name>
</gene>
<dbReference type="SUPFAM" id="SSF46689">
    <property type="entry name" value="Homeodomain-like"/>
    <property type="match status" value="1"/>
</dbReference>
<organism evidence="7 8">
    <name type="scientific">Candidatus Nitronauta litoralis</name>
    <dbReference type="NCBI Taxonomy" id="2705533"/>
    <lineage>
        <taxon>Bacteria</taxon>
        <taxon>Pseudomonadati</taxon>
        <taxon>Nitrospinota/Tectimicrobiota group</taxon>
        <taxon>Nitrospinota</taxon>
        <taxon>Nitrospinia</taxon>
        <taxon>Nitrospinales</taxon>
        <taxon>Nitrospinaceae</taxon>
        <taxon>Candidatus Nitronauta</taxon>
    </lineage>
</organism>
<dbReference type="InterPro" id="IPR002078">
    <property type="entry name" value="Sigma_54_int"/>
</dbReference>
<dbReference type="InterPro" id="IPR029016">
    <property type="entry name" value="GAF-like_dom_sf"/>
</dbReference>
<name>A0A7T0BTX1_9BACT</name>
<dbReference type="CDD" id="cd00009">
    <property type="entry name" value="AAA"/>
    <property type="match status" value="1"/>
</dbReference>
<dbReference type="SMART" id="SM00065">
    <property type="entry name" value="GAF"/>
    <property type="match status" value="1"/>
</dbReference>
<keyword evidence="4" id="KW-0238">DNA-binding</keyword>
<dbReference type="KEGG" id="nli:G3M70_03020"/>
<dbReference type="InterPro" id="IPR025943">
    <property type="entry name" value="Sigma_54_int_dom_ATP-bd_2"/>
</dbReference>
<dbReference type="Pfam" id="PF02954">
    <property type="entry name" value="HTH_8"/>
    <property type="match status" value="1"/>
</dbReference>
<accession>A0A7T0BTX1</accession>
<dbReference type="PANTHER" id="PTHR32071:SF121">
    <property type="entry name" value="SIGMA L-DEPENDENT TRANSCRIPTIONAL REGULATOR YQIR-RELATED"/>
    <property type="match status" value="1"/>
</dbReference>
<dbReference type="PROSITE" id="PS00676">
    <property type="entry name" value="SIGMA54_INTERACT_2"/>
    <property type="match status" value="1"/>
</dbReference>
<feature type="domain" description="Sigma-54 factor interaction" evidence="6">
    <location>
        <begin position="191"/>
        <end position="419"/>
    </location>
</feature>
<dbReference type="Pfam" id="PF25601">
    <property type="entry name" value="AAA_lid_14"/>
    <property type="match status" value="1"/>
</dbReference>
<dbReference type="PRINTS" id="PR01590">
    <property type="entry name" value="HTHFIS"/>
</dbReference>
<proteinExistence type="predicted"/>
<dbReference type="Pfam" id="PF00158">
    <property type="entry name" value="Sigma54_activat"/>
    <property type="match status" value="1"/>
</dbReference>
<keyword evidence="5" id="KW-0804">Transcription</keyword>
<dbReference type="FunFam" id="3.40.50.300:FF:000006">
    <property type="entry name" value="DNA-binding transcriptional regulator NtrC"/>
    <property type="match status" value="1"/>
</dbReference>
<dbReference type="GO" id="GO:0006355">
    <property type="term" value="P:regulation of DNA-templated transcription"/>
    <property type="evidence" value="ECO:0007669"/>
    <property type="project" value="InterPro"/>
</dbReference>
<dbReference type="Gene3D" id="1.10.10.60">
    <property type="entry name" value="Homeodomain-like"/>
    <property type="match status" value="1"/>
</dbReference>
<dbReference type="Pfam" id="PF13185">
    <property type="entry name" value="GAF_2"/>
    <property type="match status" value="1"/>
</dbReference>